<feature type="compositionally biased region" description="Polar residues" evidence="2">
    <location>
        <begin position="24"/>
        <end position="40"/>
    </location>
</feature>
<accession>A0A8H3AZQ4</accession>
<keyword evidence="3" id="KW-0812">Transmembrane</keyword>
<feature type="transmembrane region" description="Helical" evidence="3">
    <location>
        <begin position="216"/>
        <end position="235"/>
    </location>
</feature>
<dbReference type="Gene3D" id="3.40.50.150">
    <property type="entry name" value="Vaccinia Virus protein VP39"/>
    <property type="match status" value="1"/>
</dbReference>
<keyword evidence="1" id="KW-0620">Polyamine biosynthesis</keyword>
<dbReference type="AlphaFoldDB" id="A0A8H3AZQ4"/>
<dbReference type="EMBL" id="CAJMWT010002480">
    <property type="protein sequence ID" value="CAE6444390.1"/>
    <property type="molecule type" value="Genomic_DNA"/>
</dbReference>
<evidence type="ECO:0008006" key="6">
    <source>
        <dbReference type="Google" id="ProtNLM"/>
    </source>
</evidence>
<organism evidence="4 5">
    <name type="scientific">Rhizoctonia solani</name>
    <dbReference type="NCBI Taxonomy" id="456999"/>
    <lineage>
        <taxon>Eukaryota</taxon>
        <taxon>Fungi</taxon>
        <taxon>Dikarya</taxon>
        <taxon>Basidiomycota</taxon>
        <taxon>Agaricomycotina</taxon>
        <taxon>Agaricomycetes</taxon>
        <taxon>Cantharellales</taxon>
        <taxon>Ceratobasidiaceae</taxon>
        <taxon>Rhizoctonia</taxon>
    </lineage>
</organism>
<dbReference type="PANTHER" id="PTHR43317:SF1">
    <property type="entry name" value="THERMOSPERMINE SYNTHASE ACAULIS5"/>
    <property type="match status" value="1"/>
</dbReference>
<evidence type="ECO:0000256" key="1">
    <source>
        <dbReference type="ARBA" id="ARBA00023115"/>
    </source>
</evidence>
<dbReference type="InterPro" id="IPR029063">
    <property type="entry name" value="SAM-dependent_MTases_sf"/>
</dbReference>
<keyword evidence="3" id="KW-0472">Membrane</keyword>
<dbReference type="GO" id="GO:0006596">
    <property type="term" value="P:polyamine biosynthetic process"/>
    <property type="evidence" value="ECO:0007669"/>
    <property type="project" value="UniProtKB-KW"/>
</dbReference>
<keyword evidence="3" id="KW-1133">Transmembrane helix</keyword>
<sequence length="649" mass="70286">MPPKASKRATSSGGPNIPSKPGAGNSSATSQTAKNTTDATNVAPAPKKSFLEMIQIVIKCILLSIGLTLASISFQETLQPLYGSIATSFHYRKVTLVSVMASLLLGFTGMDERKALVGIASFLAASPVATLWIGSWTARFGSPVWGPVVTHSFIAAPVWCLSAFLLSKWMASLSSQVSNSPAVSPPVVAFQLWTLVGALEPVAFAQIHTRIRPTSILIHLSSAAAVSCAVSYISLINSYTSITPSASTPRPPRTTWRSYIPLAIPLLLAQVSKRTSPHLIPTEPWTSASGNVRVLARTDSFTGVVVVAENLVDKFRYLRCDHSLLGGMWIAGSRSPLNSDGLGDSIYTAFVLQEAIRLVERPVNHKEQDRSLIIGLGVGVSAGALQSHGSSVTVVEIDPAVYTYAREYFGLPEPNGGVFLEDARGWVDRRARTVSDGHYTEPGNATEILQGSASTSKELFDYIIHDCFSGGSVPTFLFSTGFFEGVKGMLKPDGVLAVNFAGKLGSDPAHAILNTLLSVFESCRVFHDKVVYEPGKEPEAGEHDDFLNMVYFCNNAPALKFRDPTEKDFLGSFLRQHILTTMDRREVAFADIRGNVTAPVGKPLPDVQGEAQWILKDGDERLGEWQKATGLEHWTVMRHVMSDDIWESF</sequence>
<evidence type="ECO:0000256" key="2">
    <source>
        <dbReference type="SAM" id="MobiDB-lite"/>
    </source>
</evidence>
<reference evidence="4" key="1">
    <citation type="submission" date="2021-01" db="EMBL/GenBank/DDBJ databases">
        <authorList>
            <person name="Kaushik A."/>
        </authorList>
    </citation>
    <scope>NUCLEOTIDE SEQUENCE</scope>
    <source>
        <strain evidence="4">AG2-2IIIB</strain>
    </source>
</reference>
<evidence type="ECO:0000256" key="3">
    <source>
        <dbReference type="SAM" id="Phobius"/>
    </source>
</evidence>
<dbReference type="Pfam" id="PF01564">
    <property type="entry name" value="Spermine_synth"/>
    <property type="match status" value="1"/>
</dbReference>
<dbReference type="Proteomes" id="UP000663843">
    <property type="component" value="Unassembled WGS sequence"/>
</dbReference>
<name>A0A8H3AZQ4_9AGAM</name>
<feature type="transmembrane region" description="Helical" evidence="3">
    <location>
        <begin position="117"/>
        <end position="138"/>
    </location>
</feature>
<evidence type="ECO:0000313" key="4">
    <source>
        <dbReference type="EMBL" id="CAE6444390.1"/>
    </source>
</evidence>
<proteinExistence type="predicted"/>
<protein>
    <recommendedName>
        <fullName evidence="6">Spermine/spermidine synthase</fullName>
    </recommendedName>
</protein>
<gene>
    <name evidence="4" type="ORF">RDB_LOCUS78984</name>
</gene>
<dbReference type="SUPFAM" id="SSF53335">
    <property type="entry name" value="S-adenosyl-L-methionine-dependent methyltransferases"/>
    <property type="match status" value="1"/>
</dbReference>
<feature type="region of interest" description="Disordered" evidence="2">
    <location>
        <begin position="1"/>
        <end position="42"/>
    </location>
</feature>
<feature type="transmembrane region" description="Helical" evidence="3">
    <location>
        <begin position="144"/>
        <end position="166"/>
    </location>
</feature>
<feature type="transmembrane region" description="Helical" evidence="3">
    <location>
        <begin position="94"/>
        <end position="110"/>
    </location>
</feature>
<feature type="transmembrane region" description="Helical" evidence="3">
    <location>
        <begin position="56"/>
        <end position="74"/>
    </location>
</feature>
<dbReference type="PANTHER" id="PTHR43317">
    <property type="entry name" value="THERMOSPERMINE SYNTHASE ACAULIS5"/>
    <property type="match status" value="1"/>
</dbReference>
<comment type="caution">
    <text evidence="4">The sequence shown here is derived from an EMBL/GenBank/DDBJ whole genome shotgun (WGS) entry which is preliminary data.</text>
</comment>
<evidence type="ECO:0000313" key="5">
    <source>
        <dbReference type="Proteomes" id="UP000663843"/>
    </source>
</evidence>